<keyword evidence="3" id="KW-0732">Signal</keyword>
<dbReference type="GO" id="GO:0007399">
    <property type="term" value="P:nervous system development"/>
    <property type="evidence" value="ECO:0007669"/>
    <property type="project" value="UniProtKB-ARBA"/>
</dbReference>
<feature type="non-terminal residue" evidence="5">
    <location>
        <position position="1"/>
    </location>
</feature>
<dbReference type="STRING" id="8022.A0A060Z741"/>
<evidence type="ECO:0000313" key="5">
    <source>
        <dbReference type="EMBL" id="CDQ99816.1"/>
    </source>
</evidence>
<dbReference type="SUPFAM" id="SSF81296">
    <property type="entry name" value="E set domains"/>
    <property type="match status" value="1"/>
</dbReference>
<dbReference type="InterPro" id="IPR050779">
    <property type="entry name" value="Transglutaminase"/>
</dbReference>
<feature type="signal peptide" evidence="3">
    <location>
        <begin position="1"/>
        <end position="20"/>
    </location>
</feature>
<organism evidence="5 6">
    <name type="scientific">Oncorhynchus mykiss</name>
    <name type="common">Rainbow trout</name>
    <name type="synonym">Salmo gairdneri</name>
    <dbReference type="NCBI Taxonomy" id="8022"/>
    <lineage>
        <taxon>Eukaryota</taxon>
        <taxon>Metazoa</taxon>
        <taxon>Chordata</taxon>
        <taxon>Craniata</taxon>
        <taxon>Vertebrata</taxon>
        <taxon>Euteleostomi</taxon>
        <taxon>Actinopterygii</taxon>
        <taxon>Neopterygii</taxon>
        <taxon>Teleostei</taxon>
        <taxon>Protacanthopterygii</taxon>
        <taxon>Salmoniformes</taxon>
        <taxon>Salmonidae</taxon>
        <taxon>Salmoninae</taxon>
        <taxon>Oncorhynchus</taxon>
    </lineage>
</organism>
<dbReference type="EMBL" id="FR950319">
    <property type="protein sequence ID" value="CDQ99816.1"/>
    <property type="molecule type" value="Genomic_DNA"/>
</dbReference>
<dbReference type="PaxDb" id="8022-A0A060Z741"/>
<name>A0A060Z741_ONCMY</name>
<protein>
    <recommendedName>
        <fullName evidence="4">Transglutaminase N-terminal domain-containing protein</fullName>
    </recommendedName>
</protein>
<dbReference type="InterPro" id="IPR013783">
    <property type="entry name" value="Ig-like_fold"/>
</dbReference>
<gene>
    <name evidence="5" type="ORF">GSONMT00049345001</name>
</gene>
<feature type="domain" description="Transglutaminase N-terminal" evidence="4">
    <location>
        <begin position="17"/>
        <end position="133"/>
    </location>
</feature>
<dbReference type="InterPro" id="IPR014756">
    <property type="entry name" value="Ig_E-set"/>
</dbReference>
<feature type="region of interest" description="Disordered" evidence="2">
    <location>
        <begin position="159"/>
        <end position="181"/>
    </location>
</feature>
<evidence type="ECO:0000256" key="1">
    <source>
        <dbReference type="ARBA" id="ARBA00005968"/>
    </source>
</evidence>
<evidence type="ECO:0000313" key="6">
    <source>
        <dbReference type="Proteomes" id="UP000193380"/>
    </source>
</evidence>
<reference evidence="5" key="2">
    <citation type="submission" date="2014-03" db="EMBL/GenBank/DDBJ databases">
        <authorList>
            <person name="Genoscope - CEA"/>
        </authorList>
    </citation>
    <scope>NUCLEOTIDE SEQUENCE</scope>
</reference>
<proteinExistence type="inferred from homology"/>
<evidence type="ECO:0000259" key="4">
    <source>
        <dbReference type="Pfam" id="PF00868"/>
    </source>
</evidence>
<dbReference type="AlphaFoldDB" id="A0A060Z741"/>
<sequence length="181" mass="19675">FKSIYLLISFFLADVGKIDLHCEKNNTAHKTNDISVNRLIVRRGQSFLVTFELHDPSRPTTDLLELTVETGPQPSEALGTRSVFGVPEGCGKGSSWKVKVHQGSVLPAGSITLDITSPADAPVGEYNLSVKTSATASVGSSLGKLLLLFNPWCQGKHNRHTDTNNGPQHPEPHYMNGSLWL</sequence>
<comment type="similarity">
    <text evidence="1">Belongs to the transglutaminase superfamily. Transglutaminase family.</text>
</comment>
<dbReference type="PANTHER" id="PTHR11590">
    <property type="entry name" value="PROTEIN-GLUTAMINE GAMMA-GLUTAMYLTRANSFERASE"/>
    <property type="match status" value="1"/>
</dbReference>
<dbReference type="GO" id="GO:0003810">
    <property type="term" value="F:protein-glutamine gamma-glutamyltransferase activity"/>
    <property type="evidence" value="ECO:0007669"/>
    <property type="project" value="TreeGrafter"/>
</dbReference>
<feature type="chain" id="PRO_5001592748" description="Transglutaminase N-terminal domain-containing protein" evidence="3">
    <location>
        <begin position="21"/>
        <end position="181"/>
    </location>
</feature>
<dbReference type="Gene3D" id="2.60.40.10">
    <property type="entry name" value="Immunoglobulins"/>
    <property type="match status" value="1"/>
</dbReference>
<reference evidence="5" key="1">
    <citation type="journal article" date="2014" name="Nat. Commun.">
        <title>The rainbow trout genome provides novel insights into evolution after whole-genome duplication in vertebrates.</title>
        <authorList>
            <person name="Berthelot C."/>
            <person name="Brunet F."/>
            <person name="Chalopin D."/>
            <person name="Juanchich A."/>
            <person name="Bernard M."/>
            <person name="Noel B."/>
            <person name="Bento P."/>
            <person name="Da Silva C."/>
            <person name="Labadie K."/>
            <person name="Alberti A."/>
            <person name="Aury J.M."/>
            <person name="Louis A."/>
            <person name="Dehais P."/>
            <person name="Bardou P."/>
            <person name="Montfort J."/>
            <person name="Klopp C."/>
            <person name="Cabau C."/>
            <person name="Gaspin C."/>
            <person name="Thorgaard G.H."/>
            <person name="Boussaha M."/>
            <person name="Quillet E."/>
            <person name="Guyomard R."/>
            <person name="Galiana D."/>
            <person name="Bobe J."/>
            <person name="Volff J.N."/>
            <person name="Genet C."/>
            <person name="Wincker P."/>
            <person name="Jaillon O."/>
            <person name="Roest Crollius H."/>
            <person name="Guiguen Y."/>
        </authorList>
    </citation>
    <scope>NUCLEOTIDE SEQUENCE [LARGE SCALE GENOMIC DNA]</scope>
</reference>
<dbReference type="PANTHER" id="PTHR11590:SF81">
    <property type="entry name" value="PROTEIN-GLUTAMINE GAMMA-GLUTAMYLTRANSFERASE K-LIKE ISOFORM X4"/>
    <property type="match status" value="1"/>
</dbReference>
<evidence type="ECO:0000256" key="2">
    <source>
        <dbReference type="SAM" id="MobiDB-lite"/>
    </source>
</evidence>
<dbReference type="InterPro" id="IPR001102">
    <property type="entry name" value="Transglutaminase_N"/>
</dbReference>
<dbReference type="Pfam" id="PF00868">
    <property type="entry name" value="Transglut_N"/>
    <property type="match status" value="1"/>
</dbReference>
<accession>A0A060Z741</accession>
<evidence type="ECO:0000256" key="3">
    <source>
        <dbReference type="SAM" id="SignalP"/>
    </source>
</evidence>
<dbReference type="Proteomes" id="UP000193380">
    <property type="component" value="Unassembled WGS sequence"/>
</dbReference>